<dbReference type="OrthoDB" id="459863at2"/>
<dbReference type="InterPro" id="IPR025485">
    <property type="entry name" value="DUF4377"/>
</dbReference>
<organism evidence="2 3">
    <name type="scientific">Lyngbya aestuarii BL J</name>
    <dbReference type="NCBI Taxonomy" id="1348334"/>
    <lineage>
        <taxon>Bacteria</taxon>
        <taxon>Bacillati</taxon>
        <taxon>Cyanobacteriota</taxon>
        <taxon>Cyanophyceae</taxon>
        <taxon>Oscillatoriophycideae</taxon>
        <taxon>Oscillatoriales</taxon>
        <taxon>Microcoleaceae</taxon>
        <taxon>Lyngbya</taxon>
    </lineage>
</organism>
<dbReference type="AlphaFoldDB" id="U7QC30"/>
<dbReference type="Pfam" id="PF14302">
    <property type="entry name" value="DUF4377"/>
    <property type="match status" value="1"/>
</dbReference>
<reference evidence="2 3" key="1">
    <citation type="journal article" date="2013" name="Front. Microbiol.">
        <title>Comparative genomic analyses of the cyanobacterium, Lyngbya aestuarii BL J, a powerful hydrogen producer.</title>
        <authorList>
            <person name="Kothari A."/>
            <person name="Vaughn M."/>
            <person name="Garcia-Pichel F."/>
        </authorList>
    </citation>
    <scope>NUCLEOTIDE SEQUENCE [LARGE SCALE GENOMIC DNA]</scope>
    <source>
        <strain evidence="2 3">BL J</strain>
    </source>
</reference>
<comment type="caution">
    <text evidence="2">The sequence shown here is derived from an EMBL/GenBank/DDBJ whole genome shotgun (WGS) entry which is preliminary data.</text>
</comment>
<sequence>MTFQSEQVKTMSSTTEERVVYVDSKTVPCTGVTPQNCLQVRENPEDEWILFYDAITGFEYEPGYDYKIRIAEKIVDNPPADASLFQWSLLEVLSKTPVNAPVN</sequence>
<evidence type="ECO:0000313" key="2">
    <source>
        <dbReference type="EMBL" id="ERT05394.1"/>
    </source>
</evidence>
<dbReference type="EMBL" id="AUZM01000059">
    <property type="protein sequence ID" value="ERT05394.1"/>
    <property type="molecule type" value="Genomic_DNA"/>
</dbReference>
<feature type="domain" description="DUF4377" evidence="1">
    <location>
        <begin position="21"/>
        <end position="95"/>
    </location>
</feature>
<dbReference type="Proteomes" id="UP000017127">
    <property type="component" value="Unassembled WGS sequence"/>
</dbReference>
<evidence type="ECO:0000313" key="3">
    <source>
        <dbReference type="Proteomes" id="UP000017127"/>
    </source>
</evidence>
<proteinExistence type="predicted"/>
<evidence type="ECO:0000259" key="1">
    <source>
        <dbReference type="Pfam" id="PF14302"/>
    </source>
</evidence>
<accession>U7QC30</accession>
<gene>
    <name evidence="2" type="ORF">M595_4649</name>
</gene>
<name>U7QC30_9CYAN</name>
<protein>
    <recommendedName>
        <fullName evidence="1">DUF4377 domain-containing protein</fullName>
    </recommendedName>
</protein>
<keyword evidence="3" id="KW-1185">Reference proteome</keyword>